<gene>
    <name evidence="2" type="ordered locus">Oweho_1877</name>
</gene>
<protein>
    <recommendedName>
        <fullName evidence="4">Lipocalin-like domain-containing protein</fullName>
    </recommendedName>
</protein>
<evidence type="ECO:0000313" key="2">
    <source>
        <dbReference type="EMBL" id="AEV32856.1"/>
    </source>
</evidence>
<dbReference type="RefSeq" id="WP_014202212.1">
    <property type="nucleotide sequence ID" value="NC_016599.1"/>
</dbReference>
<dbReference type="HOGENOM" id="CLU_1894135_0_0_10"/>
<dbReference type="Proteomes" id="UP000005631">
    <property type="component" value="Chromosome"/>
</dbReference>
<dbReference type="STRING" id="926562.Oweho_1877"/>
<evidence type="ECO:0000313" key="3">
    <source>
        <dbReference type="Proteomes" id="UP000005631"/>
    </source>
</evidence>
<evidence type="ECO:0000256" key="1">
    <source>
        <dbReference type="SAM" id="SignalP"/>
    </source>
</evidence>
<dbReference type="AlphaFoldDB" id="G8R1T0"/>
<organism evidence="2 3">
    <name type="scientific">Owenweeksia hongkongensis (strain DSM 17368 / CIP 108786 / JCM 12287 / NRRL B-23963 / UST20020801)</name>
    <dbReference type="NCBI Taxonomy" id="926562"/>
    <lineage>
        <taxon>Bacteria</taxon>
        <taxon>Pseudomonadati</taxon>
        <taxon>Bacteroidota</taxon>
        <taxon>Flavobacteriia</taxon>
        <taxon>Flavobacteriales</taxon>
        <taxon>Owenweeksiaceae</taxon>
        <taxon>Owenweeksia</taxon>
    </lineage>
</organism>
<keyword evidence="1" id="KW-0732">Signal</keyword>
<evidence type="ECO:0008006" key="4">
    <source>
        <dbReference type="Google" id="ProtNLM"/>
    </source>
</evidence>
<keyword evidence="3" id="KW-1185">Reference proteome</keyword>
<proteinExistence type="predicted"/>
<dbReference type="KEGG" id="oho:Oweho_1877"/>
<sequence>MKKFVKSLLLVAFASLVFVACEKDPEEVEDFRNRYIGTWSANDREGWNAPAFYDITIGEGAAPDEVVIRGLYNHPNTELIAVVNEYNLIIVKQTTDEITFNGDAKANLDFDQVTFTYTANDGTGDDEVKTVCTR</sequence>
<feature type="chain" id="PRO_5003514175" description="Lipocalin-like domain-containing protein" evidence="1">
    <location>
        <begin position="21"/>
        <end position="134"/>
    </location>
</feature>
<accession>G8R1T0</accession>
<dbReference type="EMBL" id="CP003156">
    <property type="protein sequence ID" value="AEV32856.1"/>
    <property type="molecule type" value="Genomic_DNA"/>
</dbReference>
<dbReference type="eggNOG" id="ENOG502ZJ7S">
    <property type="taxonomic scope" value="Bacteria"/>
</dbReference>
<feature type="signal peptide" evidence="1">
    <location>
        <begin position="1"/>
        <end position="20"/>
    </location>
</feature>
<name>G8R1T0_OWEHD</name>
<dbReference type="PROSITE" id="PS51257">
    <property type="entry name" value="PROKAR_LIPOPROTEIN"/>
    <property type="match status" value="1"/>
</dbReference>
<reference evidence="2 3" key="1">
    <citation type="journal article" date="2012" name="Stand. Genomic Sci.">
        <title>Genome sequence of the orange-pigmented seawater bacterium Owenweeksia hongkongensis type strain (UST20020801(T)).</title>
        <authorList>
            <person name="Riedel T."/>
            <person name="Held B."/>
            <person name="Nolan M."/>
            <person name="Lucas S."/>
            <person name="Lapidus A."/>
            <person name="Tice H."/>
            <person name="Del Rio T.G."/>
            <person name="Cheng J.F."/>
            <person name="Han C."/>
            <person name="Tapia R."/>
            <person name="Goodwin L.A."/>
            <person name="Pitluck S."/>
            <person name="Liolios K."/>
            <person name="Mavromatis K."/>
            <person name="Pagani I."/>
            <person name="Ivanova N."/>
            <person name="Mikhailova N."/>
            <person name="Pati A."/>
            <person name="Chen A."/>
            <person name="Palaniappan K."/>
            <person name="Rohde M."/>
            <person name="Tindall B.J."/>
            <person name="Detter J.C."/>
            <person name="Goker M."/>
            <person name="Woyke T."/>
            <person name="Bristow J."/>
            <person name="Eisen J.A."/>
            <person name="Markowitz V."/>
            <person name="Hugenholtz P."/>
            <person name="Klenk H.P."/>
            <person name="Kyrpides N.C."/>
        </authorList>
    </citation>
    <scope>NUCLEOTIDE SEQUENCE</scope>
    <source>
        <strain evidence="3">DSM 17368 / JCM 12287 / NRRL B-23963</strain>
    </source>
</reference>